<evidence type="ECO:0000259" key="1">
    <source>
        <dbReference type="PROSITE" id="PS50994"/>
    </source>
</evidence>
<dbReference type="InterPro" id="IPR050951">
    <property type="entry name" value="Retrovirus_Pol_polyprotein"/>
</dbReference>
<reference evidence="2" key="3">
    <citation type="journal article" date="2012" name="Nature">
        <title>The protein kinase Pstol1 from traditional rice confers tolerance of phosphorus deficiency.</title>
        <authorList>
            <person name="Gamuyao R."/>
            <person name="Chin J.H."/>
            <person name="Pariasca-Tanaka J."/>
            <person name="Pesaresi P."/>
            <person name="Catausan S."/>
            <person name="Dalid C."/>
            <person name="Slamet-Loedin I."/>
            <person name="Tecson-Mendoza E.M."/>
            <person name="Wissuwa M."/>
            <person name="Heuer S."/>
        </authorList>
    </citation>
    <scope>NUCLEOTIDE SEQUENCE</scope>
</reference>
<accession>C5NNU2</accession>
<dbReference type="AlphaFoldDB" id="C5NNU2"/>
<dbReference type="Gene3D" id="3.30.420.10">
    <property type="entry name" value="Ribonuclease H-like superfamily/Ribonuclease H"/>
    <property type="match status" value="1"/>
</dbReference>
<dbReference type="InterPro" id="IPR012337">
    <property type="entry name" value="RNaseH-like_sf"/>
</dbReference>
<dbReference type="GO" id="GO:0015074">
    <property type="term" value="P:DNA integration"/>
    <property type="evidence" value="ECO:0007669"/>
    <property type="project" value="InterPro"/>
</dbReference>
<feature type="domain" description="Integrase catalytic" evidence="1">
    <location>
        <begin position="2"/>
        <end position="105"/>
    </location>
</feature>
<dbReference type="GO" id="GO:0003676">
    <property type="term" value="F:nucleic acid binding"/>
    <property type="evidence" value="ECO:0007669"/>
    <property type="project" value="InterPro"/>
</dbReference>
<gene>
    <name evidence="2" type="primary">OsPupK42-1</name>
</gene>
<protein>
    <submittedName>
        <fullName evidence="2">Putative retrotransposon protein</fullName>
    </submittedName>
</protein>
<proteinExistence type="predicted"/>
<name>C5NNU2_ORYSI</name>
<reference evidence="2" key="2">
    <citation type="journal article" date="2011" name="Plant Physiol.">
        <title>Developing rice with high yield under phosphorus deficiency: Pup1 sequence to application.</title>
        <authorList>
            <person name="Chin J.H."/>
            <person name="Gamuyao R."/>
            <person name="Dalid C."/>
            <person name="Bustamam M."/>
            <person name="Prasetiyono J."/>
            <person name="Moeljopawiro S."/>
            <person name="Wissuwa M."/>
            <person name="Heuer S."/>
        </authorList>
    </citation>
    <scope>NUCLEOTIDE SEQUENCE</scope>
</reference>
<dbReference type="InterPro" id="IPR036397">
    <property type="entry name" value="RNaseH_sf"/>
</dbReference>
<dbReference type="InterPro" id="IPR001584">
    <property type="entry name" value="Integrase_cat-core"/>
</dbReference>
<organism evidence="2">
    <name type="scientific">Oryza sativa subsp. indica</name>
    <name type="common">Rice</name>
    <dbReference type="NCBI Taxonomy" id="39946"/>
    <lineage>
        <taxon>Eukaryota</taxon>
        <taxon>Viridiplantae</taxon>
        <taxon>Streptophyta</taxon>
        <taxon>Embryophyta</taxon>
        <taxon>Tracheophyta</taxon>
        <taxon>Spermatophyta</taxon>
        <taxon>Magnoliopsida</taxon>
        <taxon>Liliopsida</taxon>
        <taxon>Poales</taxon>
        <taxon>Poaceae</taxon>
        <taxon>BOP clade</taxon>
        <taxon>Oryzoideae</taxon>
        <taxon>Oryzeae</taxon>
        <taxon>Oryzinae</taxon>
        <taxon>Oryza</taxon>
        <taxon>Oryza sativa</taxon>
    </lineage>
</organism>
<dbReference type="EMBL" id="AB458444">
    <property type="protein sequence ID" value="BAH80031.1"/>
    <property type="molecule type" value="Genomic_DNA"/>
</dbReference>
<dbReference type="SUPFAM" id="SSF53098">
    <property type="entry name" value="Ribonuclease H-like"/>
    <property type="match status" value="1"/>
</dbReference>
<dbReference type="PANTHER" id="PTHR37984">
    <property type="entry name" value="PROTEIN CBG26694"/>
    <property type="match status" value="1"/>
</dbReference>
<dbReference type="PROSITE" id="PS50994">
    <property type="entry name" value="INTEGRASE"/>
    <property type="match status" value="1"/>
</dbReference>
<sequence>MVKYRPIEHRFRRDTTDSDRFRPFLPLYIDKFTKWIELKLVAEITTASAREFIRRIIYRFKVPNRIITDNGTPFTRSILHEFSEHISIKIYYACVAHPMANGQVEWDNGMGLQSIKTRIFDQLNPYTGNLGFRTIELARYQQIRCKYHSRNIHDRSFSIGDLVLRRRLPPCRLNGMGSTAFADSTTTRLHRKRHSLHEPRKYITSQNVSTLKSDAATNKIETLMKFDPSLPPGRRR</sequence>
<dbReference type="PANTHER" id="PTHR37984:SF5">
    <property type="entry name" value="PROTEIN NYNRIN-LIKE"/>
    <property type="match status" value="1"/>
</dbReference>
<reference evidence="2" key="1">
    <citation type="journal article" date="2009" name="Plant Biotechnol. J.">
        <title>Comparative sequence analyses of the major quantitative trait locus phosphorus uptake 1 (Pup1) reveal a complex genetic structure.</title>
        <authorList>
            <person name="Heuer S."/>
            <person name="Lu X."/>
            <person name="Chin J.H."/>
            <person name="Pariasca-Tanaka J."/>
            <person name="Kanamori H."/>
            <person name="Matsumoto T."/>
            <person name="De Leon T."/>
            <person name="Ulat V.J."/>
            <person name="Ismail A.M."/>
            <person name="Yano M."/>
            <person name="Wissuwa M."/>
        </authorList>
    </citation>
    <scope>NUCLEOTIDE SEQUENCE</scope>
</reference>
<evidence type="ECO:0000313" key="2">
    <source>
        <dbReference type="EMBL" id="BAH80031.1"/>
    </source>
</evidence>